<proteinExistence type="predicted"/>
<gene>
    <name evidence="2" type="ORF">LCGC14_1444510</name>
</gene>
<reference evidence="2" key="1">
    <citation type="journal article" date="2015" name="Nature">
        <title>Complex archaea that bridge the gap between prokaryotes and eukaryotes.</title>
        <authorList>
            <person name="Spang A."/>
            <person name="Saw J.H."/>
            <person name="Jorgensen S.L."/>
            <person name="Zaremba-Niedzwiedzka K."/>
            <person name="Martijn J."/>
            <person name="Lind A.E."/>
            <person name="van Eijk R."/>
            <person name="Schleper C."/>
            <person name="Guy L."/>
            <person name="Ettema T.J."/>
        </authorList>
    </citation>
    <scope>NUCLEOTIDE SEQUENCE</scope>
</reference>
<evidence type="ECO:0000256" key="1">
    <source>
        <dbReference type="SAM" id="MobiDB-lite"/>
    </source>
</evidence>
<name>A0A0F9JJN3_9ZZZZ</name>
<feature type="compositionally biased region" description="Basic and acidic residues" evidence="1">
    <location>
        <begin position="109"/>
        <end position="142"/>
    </location>
</feature>
<protein>
    <submittedName>
        <fullName evidence="2">Uncharacterized protein</fullName>
    </submittedName>
</protein>
<organism evidence="2">
    <name type="scientific">marine sediment metagenome</name>
    <dbReference type="NCBI Taxonomy" id="412755"/>
    <lineage>
        <taxon>unclassified sequences</taxon>
        <taxon>metagenomes</taxon>
        <taxon>ecological metagenomes</taxon>
    </lineage>
</organism>
<sequence length="149" mass="17584">MVNVVVENGELFGKDRAVLRNEQLVSLIKGWEQQRDVLMDEIAFRQGQVELLEDLVKRAYEKVLDVNKEEKQKETDKIDARMDELKKEEADEEEEKRQKEARARHKKKEAAAKKRMEDSQKKGVKEKPTPKHPSDKVEDTQKRMRKKRG</sequence>
<accession>A0A0F9JJN3</accession>
<dbReference type="EMBL" id="LAZR01009886">
    <property type="protein sequence ID" value="KKM70064.1"/>
    <property type="molecule type" value="Genomic_DNA"/>
</dbReference>
<comment type="caution">
    <text evidence="2">The sequence shown here is derived from an EMBL/GenBank/DDBJ whole genome shotgun (WGS) entry which is preliminary data.</text>
</comment>
<feature type="compositionally biased region" description="Basic and acidic residues" evidence="1">
    <location>
        <begin position="66"/>
        <end position="101"/>
    </location>
</feature>
<feature type="region of interest" description="Disordered" evidence="1">
    <location>
        <begin position="66"/>
        <end position="149"/>
    </location>
</feature>
<evidence type="ECO:0000313" key="2">
    <source>
        <dbReference type="EMBL" id="KKM70064.1"/>
    </source>
</evidence>
<dbReference type="AlphaFoldDB" id="A0A0F9JJN3"/>